<name>A0ABW7E8Y2_STRRO</name>
<comment type="caution">
    <text evidence="1">The sequence shown here is derived from an EMBL/GenBank/DDBJ whole genome shotgun (WGS) entry which is preliminary data.</text>
</comment>
<evidence type="ECO:0000313" key="2">
    <source>
        <dbReference type="Proteomes" id="UP001605990"/>
    </source>
</evidence>
<accession>A0ABW7E8Y2</accession>
<protein>
    <recommendedName>
        <fullName evidence="3">SRPBCC family protein</fullName>
    </recommendedName>
</protein>
<dbReference type="EMBL" id="JBIENY010000432">
    <property type="protein sequence ID" value="MFG6299613.1"/>
    <property type="molecule type" value="Genomic_DNA"/>
</dbReference>
<feature type="non-terminal residue" evidence="1">
    <location>
        <position position="158"/>
    </location>
</feature>
<organism evidence="1 2">
    <name type="scientific">Streptomyces rochei</name>
    <name type="common">Streptomyces parvullus</name>
    <dbReference type="NCBI Taxonomy" id="1928"/>
    <lineage>
        <taxon>Bacteria</taxon>
        <taxon>Bacillati</taxon>
        <taxon>Actinomycetota</taxon>
        <taxon>Actinomycetes</taxon>
        <taxon>Kitasatosporales</taxon>
        <taxon>Streptomycetaceae</taxon>
        <taxon>Streptomyces</taxon>
        <taxon>Streptomyces rochei group</taxon>
    </lineage>
</organism>
<dbReference type="Proteomes" id="UP001605990">
    <property type="component" value="Unassembled WGS sequence"/>
</dbReference>
<evidence type="ECO:0000313" key="1">
    <source>
        <dbReference type="EMBL" id="MFG6299613.1"/>
    </source>
</evidence>
<sequence length="158" mass="17773">MTTELLVPVRLRALVVNEQMGDQDFQRWVPNYHLLGVRRSPEPPPFASTDTNFARDPAHRGVYLHWELPAALRRATTPGGEVTLPPAPNRWLVVRHAYTATGEYTTAAWVVESDFLDKRTGTVPYLRPGRGHVTPTRIGRHTEAARWTEPAAGQPTFL</sequence>
<evidence type="ECO:0008006" key="3">
    <source>
        <dbReference type="Google" id="ProtNLM"/>
    </source>
</evidence>
<gene>
    <name evidence="1" type="ORF">ACGU38_30180</name>
</gene>
<proteinExistence type="predicted"/>
<reference evidence="1 2" key="1">
    <citation type="submission" date="2024-10" db="EMBL/GenBank/DDBJ databases">
        <title>Draft genome assembly of a novel steroid transforming actinomycete isolated from African clawed frog Xenopus laevis.</title>
        <authorList>
            <person name="Bragin E."/>
            <person name="Kollerov V."/>
            <person name="Donova M.V."/>
        </authorList>
    </citation>
    <scope>NUCLEOTIDE SEQUENCE [LARGE SCALE GENOMIC DNA]</scope>
    <source>
        <strain evidence="1 2">MTOC-St3</strain>
    </source>
</reference>
<keyword evidence="2" id="KW-1185">Reference proteome</keyword>